<keyword evidence="2" id="KW-1185">Reference proteome</keyword>
<gene>
    <name evidence="1" type="ORF">GCM10009710_14410</name>
</gene>
<dbReference type="InterPro" id="IPR034660">
    <property type="entry name" value="DinB/YfiT-like"/>
</dbReference>
<evidence type="ECO:0000313" key="1">
    <source>
        <dbReference type="EMBL" id="GAA1734964.1"/>
    </source>
</evidence>
<organism evidence="1 2">
    <name type="scientific">Aeromicrobium alkaliterrae</name>
    <dbReference type="NCBI Taxonomy" id="302168"/>
    <lineage>
        <taxon>Bacteria</taxon>
        <taxon>Bacillati</taxon>
        <taxon>Actinomycetota</taxon>
        <taxon>Actinomycetes</taxon>
        <taxon>Propionibacteriales</taxon>
        <taxon>Nocardioidaceae</taxon>
        <taxon>Aeromicrobium</taxon>
    </lineage>
</organism>
<protein>
    <submittedName>
        <fullName evidence="1">DinB family protein</fullName>
    </submittedName>
</protein>
<evidence type="ECO:0000313" key="2">
    <source>
        <dbReference type="Proteomes" id="UP001501057"/>
    </source>
</evidence>
<dbReference type="Proteomes" id="UP001501057">
    <property type="component" value="Unassembled WGS sequence"/>
</dbReference>
<name>A0ABN2JQ30_9ACTN</name>
<proteinExistence type="predicted"/>
<dbReference type="InterPro" id="IPR007061">
    <property type="entry name" value="MST-like"/>
</dbReference>
<comment type="caution">
    <text evidence="1">The sequence shown here is derived from an EMBL/GenBank/DDBJ whole genome shotgun (WGS) entry which is preliminary data.</text>
</comment>
<accession>A0ABN2JQ30</accession>
<dbReference type="Gene3D" id="1.20.120.450">
    <property type="entry name" value="dinb family like domain"/>
    <property type="match status" value="1"/>
</dbReference>
<dbReference type="Pfam" id="PF04978">
    <property type="entry name" value="MST"/>
    <property type="match status" value="1"/>
</dbReference>
<dbReference type="SUPFAM" id="SSF109854">
    <property type="entry name" value="DinB/YfiT-like putative metalloenzymes"/>
    <property type="match status" value="1"/>
</dbReference>
<reference evidence="1 2" key="1">
    <citation type="journal article" date="2019" name="Int. J. Syst. Evol. Microbiol.">
        <title>The Global Catalogue of Microorganisms (GCM) 10K type strain sequencing project: providing services to taxonomists for standard genome sequencing and annotation.</title>
        <authorList>
            <consortium name="The Broad Institute Genomics Platform"/>
            <consortium name="The Broad Institute Genome Sequencing Center for Infectious Disease"/>
            <person name="Wu L."/>
            <person name="Ma J."/>
        </authorList>
    </citation>
    <scope>NUCLEOTIDE SEQUENCE [LARGE SCALE GENOMIC DNA]</scope>
    <source>
        <strain evidence="1 2">JCM 13518</strain>
    </source>
</reference>
<dbReference type="EMBL" id="BAAAME010000002">
    <property type="protein sequence ID" value="GAA1734964.1"/>
    <property type="molecule type" value="Genomic_DNA"/>
</dbReference>
<sequence length="190" mass="21317">MSDDEKAQLVLYLTQSREALLWKLDGLDDYDVRRPLTPTGTNLLGLTKHVAACAAEYFGLVFDRPFPGEIPLSDDDPLLDLWCPADESRSDVLDLWHRAWEHADATIEALPLDAAGHVPWWGRRGGVTLHRVLVHMNVELARHAGHADILRETIDGFAGLRAGVDNMPDEVDWPEHVERVEQAARLSRST</sequence>
<dbReference type="RefSeq" id="WP_344199295.1">
    <property type="nucleotide sequence ID" value="NZ_BAAAME010000002.1"/>
</dbReference>